<keyword evidence="2" id="KW-1185">Reference proteome</keyword>
<dbReference type="EMBL" id="NILF01000012">
    <property type="protein sequence ID" value="TWL43667.1"/>
    <property type="molecule type" value="Genomic_DNA"/>
</dbReference>
<accession>A0ABY3G0Y3</accession>
<organism evidence="1 2">
    <name type="scientific">Bacillus paralicheniformis</name>
    <dbReference type="NCBI Taxonomy" id="1648923"/>
    <lineage>
        <taxon>Bacteria</taxon>
        <taxon>Bacillati</taxon>
        <taxon>Bacillota</taxon>
        <taxon>Bacilli</taxon>
        <taxon>Bacillales</taxon>
        <taxon>Bacillaceae</taxon>
        <taxon>Bacillus</taxon>
    </lineage>
</organism>
<dbReference type="Proteomes" id="UP000429980">
    <property type="component" value="Unassembled WGS sequence"/>
</dbReference>
<name>A0ABY3G0Y3_9BACI</name>
<comment type="caution">
    <text evidence="1">The sequence shown here is derived from an EMBL/GenBank/DDBJ whole genome shotgun (WGS) entry which is preliminary data.</text>
</comment>
<evidence type="ECO:0000313" key="2">
    <source>
        <dbReference type="Proteomes" id="UP000429980"/>
    </source>
</evidence>
<gene>
    <name evidence="1" type="ORF">CHCC15381_0476</name>
</gene>
<proteinExistence type="predicted"/>
<sequence length="42" mass="4744">MEGAEQEEVNLLLSIYTKGIRLIPTDAFLLSYKIFIKISIDG</sequence>
<evidence type="ECO:0000313" key="1">
    <source>
        <dbReference type="EMBL" id="TWL43667.1"/>
    </source>
</evidence>
<reference evidence="1 2" key="1">
    <citation type="submission" date="2019-06" db="EMBL/GenBank/DDBJ databases">
        <title>Genome sequence analysis of &gt;100 Bacillus licheniformis strains suggests intrinsic resistance to this species.</title>
        <authorList>
            <person name="Wels M."/>
            <person name="Siezen R.J."/>
            <person name="Johansen E."/>
            <person name="Stuer-Lauridsen B."/>
            <person name="Bjerre K."/>
            <person name="Nielsen B.K.K."/>
        </authorList>
    </citation>
    <scope>NUCLEOTIDE SEQUENCE [LARGE SCALE GENOMIC DNA]</scope>
    <source>
        <strain evidence="1 2">BAC-15381</strain>
    </source>
</reference>
<protein>
    <submittedName>
        <fullName evidence="1">Uncharacterized protein</fullName>
    </submittedName>
</protein>